<dbReference type="InterPro" id="IPR021748">
    <property type="entry name" value="DUF3314"/>
</dbReference>
<evidence type="ECO:0000313" key="3">
    <source>
        <dbReference type="RefSeq" id="XP_030051163.1"/>
    </source>
</evidence>
<sequence>MATGLDGSLAPSPGNSPGQNPALSLSMVTLLPPATALEPLAQKSAARDGNLDSQDVLEEKLLPLTEKLKYLLKKAEDFQTYLLYSRDRVRREQFAKAMPTFLYTCQPFLMYVESVSRDTLPGRKPIPESVQKRLLEISQQLVSRLEQLALMYASFGFISLEDTDPCSTACFFCGKFSLGLFCQVSVFRYSMAALYTATWTPRNLYKKMRWNVDVSEETPGTKIREQRTEYYFLCYRDTGEELSRTGPASTSTKIQKLWSIGRWVPLAPGLESGDLFSWILCPQPTGEYHRLLTIGFEEPSLTLATDLLVQILTNHGLGSGPLCPMP</sequence>
<organism evidence="2 3">
    <name type="scientific">Microcaecilia unicolor</name>
    <dbReference type="NCBI Taxonomy" id="1415580"/>
    <lineage>
        <taxon>Eukaryota</taxon>
        <taxon>Metazoa</taxon>
        <taxon>Chordata</taxon>
        <taxon>Craniata</taxon>
        <taxon>Vertebrata</taxon>
        <taxon>Euteleostomi</taxon>
        <taxon>Amphibia</taxon>
        <taxon>Gymnophiona</taxon>
        <taxon>Siphonopidae</taxon>
        <taxon>Microcaecilia</taxon>
    </lineage>
</organism>
<dbReference type="InParanoid" id="A0A6P7XFA5"/>
<evidence type="ECO:0000256" key="1">
    <source>
        <dbReference type="SAM" id="MobiDB-lite"/>
    </source>
</evidence>
<dbReference type="FunCoup" id="A0A6P7XFA5">
    <property type="interactions" value="11"/>
</dbReference>
<dbReference type="GeneID" id="115464921"/>
<gene>
    <name evidence="3" type="primary">C3H19orf67</name>
</gene>
<dbReference type="OrthoDB" id="9933945at2759"/>
<reference evidence="3" key="1">
    <citation type="submission" date="2025-08" db="UniProtKB">
        <authorList>
            <consortium name="RefSeq"/>
        </authorList>
    </citation>
    <scope>IDENTIFICATION</scope>
</reference>
<dbReference type="AlphaFoldDB" id="A0A6P7XFA5"/>
<dbReference type="RefSeq" id="XP_030051163.1">
    <property type="nucleotide sequence ID" value="XM_030195303.1"/>
</dbReference>
<dbReference type="Pfam" id="PF11771">
    <property type="entry name" value="DUF3314"/>
    <property type="match status" value="1"/>
</dbReference>
<dbReference type="KEGG" id="muo:115464921"/>
<accession>A0A6P7XFA5</accession>
<feature type="compositionally biased region" description="Polar residues" evidence="1">
    <location>
        <begin position="13"/>
        <end position="23"/>
    </location>
</feature>
<evidence type="ECO:0000313" key="2">
    <source>
        <dbReference type="Proteomes" id="UP000515156"/>
    </source>
</evidence>
<dbReference type="PANTHER" id="PTHR36292">
    <property type="entry name" value="UPF0575 PROTEIN C19ORF67"/>
    <property type="match status" value="1"/>
</dbReference>
<keyword evidence="2" id="KW-1185">Reference proteome</keyword>
<dbReference type="Proteomes" id="UP000515156">
    <property type="component" value="Chromosome 3"/>
</dbReference>
<dbReference type="CTD" id="115540325"/>
<name>A0A6P7XFA5_9AMPH</name>
<protein>
    <submittedName>
        <fullName evidence="3">UPF0575 protein C19orf67 homolog</fullName>
    </submittedName>
</protein>
<feature type="region of interest" description="Disordered" evidence="1">
    <location>
        <begin position="1"/>
        <end position="23"/>
    </location>
</feature>
<dbReference type="PANTHER" id="PTHR36292:SF1">
    <property type="entry name" value="UPF0575 PROTEIN C19ORF67"/>
    <property type="match status" value="1"/>
</dbReference>
<proteinExistence type="predicted"/>